<sequence length="55" mass="6633">MKGKNPTRKQKILIKEYKLNPENWLVLKVLRDEETLKNILLIQHKTSKNTKKLEF</sequence>
<proteinExistence type="predicted"/>
<comment type="caution">
    <text evidence="2">The sequence shown here is derived from an EMBL/GenBank/DDBJ whole genome shotgun (WGS) entry which is preliminary data.</text>
</comment>
<reference evidence="2 3" key="1">
    <citation type="submission" date="2020-08" db="EMBL/GenBank/DDBJ databases">
        <title>A Genomic Blueprint of the Chicken Gut Microbiome.</title>
        <authorList>
            <person name="Gilroy R."/>
            <person name="Ravi A."/>
            <person name="Getino M."/>
            <person name="Pursley I."/>
            <person name="Horton D.L."/>
            <person name="Alikhan N.-F."/>
            <person name="Baker D."/>
            <person name="Gharbi K."/>
            <person name="Hall N."/>
            <person name="Watson M."/>
            <person name="Adriaenssens E.M."/>
            <person name="Foster-Nyarko E."/>
            <person name="Jarju S."/>
            <person name="Secka A."/>
            <person name="Antonio M."/>
            <person name="Oren A."/>
            <person name="Chaudhuri R."/>
            <person name="La Ragione R.M."/>
            <person name="Hildebrand F."/>
            <person name="Pallen M.J."/>
        </authorList>
    </citation>
    <scope>NUCLEOTIDE SEQUENCE [LARGE SCALE GENOMIC DNA]</scope>
    <source>
        <strain evidence="2 3">Sa3CUN1</strain>
    </source>
</reference>
<dbReference type="InterPro" id="IPR054201">
    <property type="entry name" value="DUF6906"/>
</dbReference>
<evidence type="ECO:0000313" key="2">
    <source>
        <dbReference type="EMBL" id="MBD7915863.1"/>
    </source>
</evidence>
<dbReference type="Pfam" id="PF21847">
    <property type="entry name" value="DUF6906"/>
    <property type="match status" value="1"/>
</dbReference>
<gene>
    <name evidence="2" type="ORF">H9660_11980</name>
</gene>
<protein>
    <recommendedName>
        <fullName evidence="1">DUF6906 domain-containing protein</fullName>
    </recommendedName>
</protein>
<organism evidence="2 3">
    <name type="scientific">Clostridium gallinarum</name>
    <dbReference type="NCBI Taxonomy" id="2762246"/>
    <lineage>
        <taxon>Bacteria</taxon>
        <taxon>Bacillati</taxon>
        <taxon>Bacillota</taxon>
        <taxon>Clostridia</taxon>
        <taxon>Eubacteriales</taxon>
        <taxon>Clostridiaceae</taxon>
        <taxon>Clostridium</taxon>
    </lineage>
</organism>
<dbReference type="RefSeq" id="WP_191750621.1">
    <property type="nucleotide sequence ID" value="NZ_JACSQZ010000047.1"/>
</dbReference>
<dbReference type="EMBL" id="JACSQZ010000047">
    <property type="protein sequence ID" value="MBD7915863.1"/>
    <property type="molecule type" value="Genomic_DNA"/>
</dbReference>
<evidence type="ECO:0000259" key="1">
    <source>
        <dbReference type="Pfam" id="PF21847"/>
    </source>
</evidence>
<name>A0ABR8Q613_9CLOT</name>
<keyword evidence="3" id="KW-1185">Reference proteome</keyword>
<dbReference type="Proteomes" id="UP000640335">
    <property type="component" value="Unassembled WGS sequence"/>
</dbReference>
<evidence type="ECO:0000313" key="3">
    <source>
        <dbReference type="Proteomes" id="UP000640335"/>
    </source>
</evidence>
<feature type="domain" description="DUF6906" evidence="1">
    <location>
        <begin position="2"/>
        <end position="52"/>
    </location>
</feature>
<accession>A0ABR8Q613</accession>